<evidence type="ECO:0000313" key="2">
    <source>
        <dbReference type="EMBL" id="VDO40204.1"/>
    </source>
</evidence>
<proteinExistence type="predicted"/>
<feature type="compositionally biased region" description="Basic residues" evidence="1">
    <location>
        <begin position="169"/>
        <end position="178"/>
    </location>
</feature>
<reference evidence="2 3" key="2">
    <citation type="submission" date="2018-11" db="EMBL/GenBank/DDBJ databases">
        <authorList>
            <consortium name="Pathogen Informatics"/>
        </authorList>
    </citation>
    <scope>NUCLEOTIDE SEQUENCE [LARGE SCALE GENOMIC DNA]</scope>
</reference>
<organism evidence="4">
    <name type="scientific">Onchocerca flexuosa</name>
    <dbReference type="NCBI Taxonomy" id="387005"/>
    <lineage>
        <taxon>Eukaryota</taxon>
        <taxon>Metazoa</taxon>
        <taxon>Ecdysozoa</taxon>
        <taxon>Nematoda</taxon>
        <taxon>Chromadorea</taxon>
        <taxon>Rhabditida</taxon>
        <taxon>Spirurina</taxon>
        <taxon>Spiruromorpha</taxon>
        <taxon>Filarioidea</taxon>
        <taxon>Onchocercidae</taxon>
        <taxon>Onchocerca</taxon>
    </lineage>
</organism>
<dbReference type="Proteomes" id="UP000267606">
    <property type="component" value="Unassembled WGS sequence"/>
</dbReference>
<feature type="compositionally biased region" description="Basic and acidic residues" evidence="1">
    <location>
        <begin position="71"/>
        <end position="168"/>
    </location>
</feature>
<gene>
    <name evidence="2" type="ORF">OFLC_LOCUS4514</name>
</gene>
<feature type="compositionally biased region" description="Basic and acidic residues" evidence="1">
    <location>
        <begin position="7"/>
        <end position="37"/>
    </location>
</feature>
<reference evidence="4" key="1">
    <citation type="submission" date="2016-06" db="UniProtKB">
        <authorList>
            <consortium name="WormBaseParasite"/>
        </authorList>
    </citation>
    <scope>IDENTIFICATION</scope>
</reference>
<feature type="compositionally biased region" description="Basic and acidic residues" evidence="1">
    <location>
        <begin position="179"/>
        <end position="207"/>
    </location>
</feature>
<evidence type="ECO:0000313" key="3">
    <source>
        <dbReference type="Proteomes" id="UP000267606"/>
    </source>
</evidence>
<feature type="compositionally biased region" description="Basic residues" evidence="1">
    <location>
        <begin position="61"/>
        <end position="70"/>
    </location>
</feature>
<dbReference type="STRING" id="387005.A0A183HAK2"/>
<accession>A0A183HAK2</accession>
<name>A0A183HAK2_9BILA</name>
<dbReference type="EMBL" id="UZAJ01003459">
    <property type="protein sequence ID" value="VDO40204.1"/>
    <property type="molecule type" value="Genomic_DNA"/>
</dbReference>
<protein>
    <submittedName>
        <fullName evidence="4">Cwf21 domain-containing protein</fullName>
    </submittedName>
</protein>
<keyword evidence="3" id="KW-1185">Reference proteome</keyword>
<dbReference type="WBParaSite" id="OFLC_0000451301-mRNA-1">
    <property type="protein sequence ID" value="OFLC_0000451301-mRNA-1"/>
    <property type="gene ID" value="OFLC_0000451301"/>
</dbReference>
<evidence type="ECO:0000256" key="1">
    <source>
        <dbReference type="SAM" id="MobiDB-lite"/>
    </source>
</evidence>
<dbReference type="AlphaFoldDB" id="A0A183HAK2"/>
<feature type="compositionally biased region" description="Basic and acidic residues" evidence="1">
    <location>
        <begin position="47"/>
        <end position="60"/>
    </location>
</feature>
<evidence type="ECO:0000313" key="4">
    <source>
        <dbReference type="WBParaSite" id="OFLC_0000451301-mRNA-1"/>
    </source>
</evidence>
<sequence>SGIPGQKSEEKVLKESKLKETQEGCGNEKKSDKKEGRSSNSSSLLKNNERKNARERPKHEKDKRHKRDSSRKRDESKDDARITRKKSDGKETKRNEEKDSRKESGKFRKSDKKDEKIESRRGDKEEKTKGGERESRRCEVAEKVEPELKKESKHKEHGDKRKSDTNRSDHKRPRLRSHSSRDEQRTDFNKTDQKFLTETSDVKKSVEVSEVGSLVRNETDPLLLNQKKSGVNSRTTLKAMDSVDGTEIHEAADQKRLDEIKISIEKELERKVEALPASSNYNMPNLTVELKSGGEKRVTRENIFEGATPNFNARQKIKMILLSESERKAADRSSKKRSGVK</sequence>
<feature type="region of interest" description="Disordered" evidence="1">
    <location>
        <begin position="1"/>
        <end position="220"/>
    </location>
</feature>